<accession>A0A501X4R5</accession>
<keyword evidence="2" id="KW-1185">Reference proteome</keyword>
<evidence type="ECO:0000313" key="2">
    <source>
        <dbReference type="Proteomes" id="UP000315901"/>
    </source>
</evidence>
<reference evidence="1 2" key="1">
    <citation type="submission" date="2019-06" db="EMBL/GenBank/DDBJ databases">
        <title>A novel bacterium of genus Marinomonas, isolated from coastal sand.</title>
        <authorList>
            <person name="Huang H."/>
            <person name="Mo K."/>
            <person name="Hu Y."/>
        </authorList>
    </citation>
    <scope>NUCLEOTIDE SEQUENCE [LARGE SCALE GENOMIC DNA]</scope>
    <source>
        <strain evidence="1 2">HB171799</strain>
    </source>
</reference>
<dbReference type="OrthoDB" id="6088965at2"/>
<protein>
    <recommendedName>
        <fullName evidence="3">Dehydrogenase</fullName>
    </recommendedName>
</protein>
<dbReference type="RefSeq" id="WP_140586537.1">
    <property type="nucleotide sequence ID" value="NZ_VFRR01000001.1"/>
</dbReference>
<evidence type="ECO:0008006" key="3">
    <source>
        <dbReference type="Google" id="ProtNLM"/>
    </source>
</evidence>
<dbReference type="Proteomes" id="UP000315901">
    <property type="component" value="Unassembled WGS sequence"/>
</dbReference>
<gene>
    <name evidence="1" type="ORF">FJM67_00225</name>
</gene>
<name>A0A501X4R5_9GAMM</name>
<organism evidence="1 2">
    <name type="scientific">Maribrevibacterium harenarium</name>
    <dbReference type="NCBI Taxonomy" id="2589817"/>
    <lineage>
        <taxon>Bacteria</taxon>
        <taxon>Pseudomonadati</taxon>
        <taxon>Pseudomonadota</taxon>
        <taxon>Gammaproteobacteria</taxon>
        <taxon>Oceanospirillales</taxon>
        <taxon>Oceanospirillaceae</taxon>
        <taxon>Maribrevibacterium</taxon>
    </lineage>
</organism>
<dbReference type="NCBIfam" id="NF041512">
    <property type="entry name" value="PA2817_fam"/>
    <property type="match status" value="1"/>
</dbReference>
<comment type="caution">
    <text evidence="1">The sequence shown here is derived from an EMBL/GenBank/DDBJ whole genome shotgun (WGS) entry which is preliminary data.</text>
</comment>
<evidence type="ECO:0000313" key="1">
    <source>
        <dbReference type="EMBL" id="TPE55512.1"/>
    </source>
</evidence>
<dbReference type="InterPro" id="IPR048156">
    <property type="entry name" value="PA2817-like"/>
</dbReference>
<dbReference type="EMBL" id="VFRR01000001">
    <property type="protein sequence ID" value="TPE55512.1"/>
    <property type="molecule type" value="Genomic_DNA"/>
</dbReference>
<proteinExistence type="predicted"/>
<sequence length="135" mass="16140">MSNRTQYIVTLMTELQQRWREHDPFDREVLDEEEQDFIEQWQHAISQAATASPNFQFDAQELVARFIRCYPHLVPLMKRELLWFLGGECLHYLGDEEIAFYEVLEEELYQYDSQEKDYDISQVINSLKATPTSIQ</sequence>
<dbReference type="AlphaFoldDB" id="A0A501X4R5"/>